<dbReference type="RefSeq" id="WP_118419234.1">
    <property type="nucleotide sequence ID" value="NZ_JAQDLI010000017.1"/>
</dbReference>
<reference evidence="5 6" key="1">
    <citation type="submission" date="2018-08" db="EMBL/GenBank/DDBJ databases">
        <title>A genome reference for cultivated species of the human gut microbiota.</title>
        <authorList>
            <person name="Zou Y."/>
            <person name="Xue W."/>
            <person name="Luo G."/>
        </authorList>
    </citation>
    <scope>NUCLEOTIDE SEQUENCE [LARGE SCALE GENOMIC DNA]</scope>
    <source>
        <strain evidence="5 6">AF20-9LB</strain>
    </source>
</reference>
<dbReference type="Gene3D" id="1.50.10.100">
    <property type="entry name" value="Chondroitin AC/alginate lyase"/>
    <property type="match status" value="1"/>
</dbReference>
<name>A0A395VT38_BACOV</name>
<dbReference type="Proteomes" id="UP000266492">
    <property type="component" value="Unassembled WGS sequence"/>
</dbReference>
<feature type="domain" description="Alginate lyase" evidence="4">
    <location>
        <begin position="121"/>
        <end position="350"/>
    </location>
</feature>
<gene>
    <name evidence="5" type="ORF">DWX70_23175</name>
</gene>
<protein>
    <submittedName>
        <fullName evidence="5">Twin-arginine translocation pathway signal protein</fullName>
    </submittedName>
</protein>
<keyword evidence="2" id="KW-0456">Lyase</keyword>
<dbReference type="Pfam" id="PF05426">
    <property type="entry name" value="Alginate_lyase"/>
    <property type="match status" value="1"/>
</dbReference>
<evidence type="ECO:0000256" key="3">
    <source>
        <dbReference type="SAM" id="SignalP"/>
    </source>
</evidence>
<dbReference type="EMBL" id="QRVZ01000029">
    <property type="protein sequence ID" value="RGS79897.1"/>
    <property type="molecule type" value="Genomic_DNA"/>
</dbReference>
<dbReference type="InterPro" id="IPR008397">
    <property type="entry name" value="Alginate_lyase_dom"/>
</dbReference>
<sequence>MKKIYYLMFTSLLSLSAACGDDIDPIERDWVTDNGEEDIPHSIVIKDESEPMIHPGGLHSAEDLARVKAKVASGTSPWIDGWNKLFTNDHFAASSSPVSVADESTHPDVAVTPNPTVKIVRGGNTIWESDGDNYTNASNQAHAAYHYSLAWKITNNVKYAQASINILNAWATTCKSINGDSNMSLAAGLYGYQFANAGELMRDYSGWTSDEFKAFQQWMIDVFYVANHDFIVRHHGTHTLNYWANWPLCNLASMLSIGILSDRRDIYNEAVEHLLNGDSNGCLKKTIVHVFDGENASLAQIQESGRDQGHATLVIGLLGMIAQMTYNQGDDFYGYNNNVILKAAEYVAKYNVAMLDVPFVQYNGYNVVHTEISADARGTSRPMHEVLYWHYARVKNLEPQWMKYTLMGVNQMRPEWGAQSKDGGGAYDLLGCGTLMYPRD</sequence>
<dbReference type="GO" id="GO:0042597">
    <property type="term" value="C:periplasmic space"/>
    <property type="evidence" value="ECO:0007669"/>
    <property type="project" value="InterPro"/>
</dbReference>
<evidence type="ECO:0000313" key="5">
    <source>
        <dbReference type="EMBL" id="RGS79897.1"/>
    </source>
</evidence>
<dbReference type="GO" id="GO:0016829">
    <property type="term" value="F:lyase activity"/>
    <property type="evidence" value="ECO:0007669"/>
    <property type="project" value="UniProtKB-KW"/>
</dbReference>
<dbReference type="PROSITE" id="PS51257">
    <property type="entry name" value="PROKAR_LIPOPROTEIN"/>
    <property type="match status" value="1"/>
</dbReference>
<comment type="caution">
    <text evidence="5">The sequence shown here is derived from an EMBL/GenBank/DDBJ whole genome shotgun (WGS) entry which is preliminary data.</text>
</comment>
<evidence type="ECO:0000256" key="2">
    <source>
        <dbReference type="ARBA" id="ARBA00023239"/>
    </source>
</evidence>
<dbReference type="SUPFAM" id="SSF48230">
    <property type="entry name" value="Chondroitin AC/alginate lyase"/>
    <property type="match status" value="1"/>
</dbReference>
<dbReference type="InterPro" id="IPR008929">
    <property type="entry name" value="Chondroitin_lyas"/>
</dbReference>
<feature type="signal peptide" evidence="3">
    <location>
        <begin position="1"/>
        <end position="20"/>
    </location>
</feature>
<evidence type="ECO:0000256" key="1">
    <source>
        <dbReference type="ARBA" id="ARBA00022729"/>
    </source>
</evidence>
<organism evidence="5 6">
    <name type="scientific">Bacteroides ovatus</name>
    <dbReference type="NCBI Taxonomy" id="28116"/>
    <lineage>
        <taxon>Bacteria</taxon>
        <taxon>Pseudomonadati</taxon>
        <taxon>Bacteroidota</taxon>
        <taxon>Bacteroidia</taxon>
        <taxon>Bacteroidales</taxon>
        <taxon>Bacteroidaceae</taxon>
        <taxon>Bacteroides</taxon>
    </lineage>
</organism>
<keyword evidence="1 3" id="KW-0732">Signal</keyword>
<evidence type="ECO:0000313" key="6">
    <source>
        <dbReference type="Proteomes" id="UP000266492"/>
    </source>
</evidence>
<feature type="chain" id="PRO_5017224698" evidence="3">
    <location>
        <begin position="21"/>
        <end position="440"/>
    </location>
</feature>
<accession>A0A395VT38</accession>
<evidence type="ECO:0000259" key="4">
    <source>
        <dbReference type="Pfam" id="PF05426"/>
    </source>
</evidence>
<proteinExistence type="predicted"/>
<dbReference type="AlphaFoldDB" id="A0A395VT38"/>